<dbReference type="PANTHER" id="PTHR13710">
    <property type="entry name" value="DNA HELICASE RECQ FAMILY MEMBER"/>
    <property type="match status" value="1"/>
</dbReference>
<organism evidence="5 6">
    <name type="scientific">Tilletia controversa</name>
    <name type="common">dwarf bunt fungus</name>
    <dbReference type="NCBI Taxonomy" id="13291"/>
    <lineage>
        <taxon>Eukaryota</taxon>
        <taxon>Fungi</taxon>
        <taxon>Dikarya</taxon>
        <taxon>Basidiomycota</taxon>
        <taxon>Ustilaginomycotina</taxon>
        <taxon>Exobasidiomycetes</taxon>
        <taxon>Tilletiales</taxon>
        <taxon>Tilletiaceae</taxon>
        <taxon>Tilletia</taxon>
    </lineage>
</organism>
<sequence>MQHPIEGFVDVLSVLPELWQSAAEGASTVERMKKFLVTLIYINSKDAATNLKHVLDKWCLRAGFKAIVQLYHADLTDEHRSKILMLINTGKILIVICTDAFGMGANCRAILRVIQLKLFGGVLAWWQRMGRAGRDFADEAEAILFVEPTHMTAEMRKHIAATGELPTPPEIDEVDEDGPITLENDVALIWSGTHSWAVAKKIVYDELLMLARHGLERDACILRLVLDHLAQPKAETLPRHEELYHSSRPIPPGREMPCCSTCDYQPLPCVPEEFALSKETISALPGITSTQSILRGRLEAWRSKQWPEKWKGLNRAGRMGIDAFMAEQDIDAVDVVLPDLQKEIVAVLREEHEQGT</sequence>
<dbReference type="AlphaFoldDB" id="A0A8X7MX13"/>
<dbReference type="EMBL" id="LWDE02000231">
    <property type="protein sequence ID" value="KAE8251136.1"/>
    <property type="molecule type" value="Genomic_DNA"/>
</dbReference>
<dbReference type="Gene3D" id="3.40.50.300">
    <property type="entry name" value="P-loop containing nucleotide triphosphate hydrolases"/>
    <property type="match status" value="1"/>
</dbReference>
<reference evidence="5" key="2">
    <citation type="journal article" date="2019" name="IMA Fungus">
        <title>Genome sequencing and comparison of five Tilletia species to identify candidate genes for the detection of regulated species infecting wheat.</title>
        <authorList>
            <person name="Nguyen H.D.T."/>
            <person name="Sultana T."/>
            <person name="Kesanakurti P."/>
            <person name="Hambleton S."/>
        </authorList>
    </citation>
    <scope>NUCLEOTIDE SEQUENCE</scope>
    <source>
        <strain evidence="5">DAOMC 236426</strain>
    </source>
</reference>
<dbReference type="GO" id="GO:0009378">
    <property type="term" value="F:four-way junction helicase activity"/>
    <property type="evidence" value="ECO:0007669"/>
    <property type="project" value="TreeGrafter"/>
</dbReference>
<comment type="caution">
    <text evidence="5">The sequence shown here is derived from an EMBL/GenBank/DDBJ whole genome shotgun (WGS) entry which is preliminary data.</text>
</comment>
<protein>
    <recommendedName>
        <fullName evidence="3">DNA 3'-5' helicase</fullName>
        <ecNumber evidence="3">5.6.2.4</ecNumber>
    </recommendedName>
</protein>
<evidence type="ECO:0000256" key="2">
    <source>
        <dbReference type="ARBA" id="ARBA00034617"/>
    </source>
</evidence>
<dbReference type="SUPFAM" id="SSF52540">
    <property type="entry name" value="P-loop containing nucleoside triphosphate hydrolases"/>
    <property type="match status" value="1"/>
</dbReference>
<evidence type="ECO:0000259" key="4">
    <source>
        <dbReference type="PROSITE" id="PS51194"/>
    </source>
</evidence>
<dbReference type="InterPro" id="IPR027417">
    <property type="entry name" value="P-loop_NTPase"/>
</dbReference>
<dbReference type="Pfam" id="PF00271">
    <property type="entry name" value="Helicase_C"/>
    <property type="match status" value="1"/>
</dbReference>
<dbReference type="GO" id="GO:0043138">
    <property type="term" value="F:3'-5' DNA helicase activity"/>
    <property type="evidence" value="ECO:0007669"/>
    <property type="project" value="UniProtKB-EC"/>
</dbReference>
<evidence type="ECO:0000256" key="3">
    <source>
        <dbReference type="ARBA" id="ARBA00034808"/>
    </source>
</evidence>
<evidence type="ECO:0000313" key="6">
    <source>
        <dbReference type="Proteomes" id="UP000077684"/>
    </source>
</evidence>
<dbReference type="Proteomes" id="UP000077684">
    <property type="component" value="Unassembled WGS sequence"/>
</dbReference>
<comment type="catalytic activity">
    <reaction evidence="2">
        <text>Couples ATP hydrolysis with the unwinding of duplex DNA by translocating in the 3'-5' direction.</text>
        <dbReference type="EC" id="5.6.2.4"/>
    </reaction>
</comment>
<dbReference type="SMART" id="SM00490">
    <property type="entry name" value="HELICc"/>
    <property type="match status" value="1"/>
</dbReference>
<keyword evidence="6" id="KW-1185">Reference proteome</keyword>
<dbReference type="InterPro" id="IPR001650">
    <property type="entry name" value="Helicase_C-like"/>
</dbReference>
<proteinExistence type="inferred from homology"/>
<dbReference type="PROSITE" id="PS51194">
    <property type="entry name" value="HELICASE_CTER"/>
    <property type="match status" value="1"/>
</dbReference>
<dbReference type="GO" id="GO:0005737">
    <property type="term" value="C:cytoplasm"/>
    <property type="evidence" value="ECO:0007669"/>
    <property type="project" value="TreeGrafter"/>
</dbReference>
<dbReference type="GO" id="GO:0000724">
    <property type="term" value="P:double-strand break repair via homologous recombination"/>
    <property type="evidence" value="ECO:0007669"/>
    <property type="project" value="TreeGrafter"/>
</dbReference>
<dbReference type="EC" id="5.6.2.4" evidence="3"/>
<gene>
    <name evidence="5" type="ORF">A4X06_0g2800</name>
</gene>
<name>A0A8X7MX13_9BASI</name>
<evidence type="ECO:0000256" key="1">
    <source>
        <dbReference type="ARBA" id="ARBA00005446"/>
    </source>
</evidence>
<dbReference type="GO" id="GO:0005634">
    <property type="term" value="C:nucleus"/>
    <property type="evidence" value="ECO:0007669"/>
    <property type="project" value="TreeGrafter"/>
</dbReference>
<feature type="domain" description="Helicase C-terminal" evidence="4">
    <location>
        <begin position="28"/>
        <end position="175"/>
    </location>
</feature>
<reference evidence="5" key="1">
    <citation type="submission" date="2016-04" db="EMBL/GenBank/DDBJ databases">
        <authorList>
            <person name="Nguyen H.D."/>
            <person name="Samba Siva P."/>
            <person name="Cullis J."/>
            <person name="Levesque C.A."/>
            <person name="Hambleton S."/>
        </authorList>
    </citation>
    <scope>NUCLEOTIDE SEQUENCE</scope>
    <source>
        <strain evidence="5">DAOMC 236426</strain>
    </source>
</reference>
<accession>A0A8X7MX13</accession>
<comment type="similarity">
    <text evidence="1">Belongs to the helicase family. RecQ subfamily.</text>
</comment>
<evidence type="ECO:0000313" key="5">
    <source>
        <dbReference type="EMBL" id="KAE8251136.1"/>
    </source>
</evidence>
<dbReference type="GO" id="GO:0005694">
    <property type="term" value="C:chromosome"/>
    <property type="evidence" value="ECO:0007669"/>
    <property type="project" value="TreeGrafter"/>
</dbReference>
<dbReference type="PANTHER" id="PTHR13710:SF120">
    <property type="entry name" value="BIFUNCTIONAL 3'-5' EXONUCLEASE_ATP-DEPENDENT HELICASE WRN"/>
    <property type="match status" value="1"/>
</dbReference>